<dbReference type="Pfam" id="PF04055">
    <property type="entry name" value="Radical_SAM"/>
    <property type="match status" value="1"/>
</dbReference>
<dbReference type="InterPro" id="IPR051198">
    <property type="entry name" value="BchE-like"/>
</dbReference>
<dbReference type="InterPro" id="IPR034466">
    <property type="entry name" value="Methyltransferase_Class_B"/>
</dbReference>
<dbReference type="InterPro" id="IPR023404">
    <property type="entry name" value="rSAM_horseshoe"/>
</dbReference>
<dbReference type="Proteomes" id="UP000033423">
    <property type="component" value="Unassembled WGS sequence"/>
</dbReference>
<comment type="caution">
    <text evidence="7">The sequence shown here is derived from an EMBL/GenBank/DDBJ whole genome shotgun (WGS) entry which is preliminary data.</text>
</comment>
<comment type="cofactor">
    <cofactor evidence="1">
        <name>[4Fe-4S] cluster</name>
        <dbReference type="ChEBI" id="CHEBI:49883"/>
    </cofactor>
</comment>
<evidence type="ECO:0000256" key="4">
    <source>
        <dbReference type="ARBA" id="ARBA00023004"/>
    </source>
</evidence>
<sequence>MGFDKMRVLLIDPPGIDGIAVGRVLGSFGTNKADQAWPPYDLQVMAGYCKSQGMATRIIDANNLGLSYGEIKSEISKYNPRWVVYLTCFQTFELDAAVAVAAKEVDKDIATACISLSMPSVQDPQGKMRQHPALDYIAWGEPEYPIMRLLKGHPPDTVEGIYYRQSDNIRFTGHALRVADLDELGVPVQEGLHFNLYRCPLSRRRPLTIVNCSRGCMNSCVHCQAGNFQRPMRYRSVENVLTELRQVKKLGVKEIKFYDCSLPSKRGFMEELSQRMIAERLNFTWHCNARADVLDADILRLMKRSGCHTVSIGSESAIPEILKGMKKNATIEQIEHGIKLVKQSGMKVLMYQTFGLEGETPQTMEGTYRFIKRLMPDYVTFGIVVPAPGTPFYNSLKEQGFLVDKQLHQQDPTALASFNYPHLSGEEILAFTRNAYRTYYFSPEYILKRLLSLRSFNELRNSVTNALAVIRRYVIAGGGLPPFDS</sequence>
<dbReference type="InterPro" id="IPR058240">
    <property type="entry name" value="rSAM_sf"/>
</dbReference>
<dbReference type="GO" id="GO:0003824">
    <property type="term" value="F:catalytic activity"/>
    <property type="evidence" value="ECO:0007669"/>
    <property type="project" value="InterPro"/>
</dbReference>
<evidence type="ECO:0000256" key="5">
    <source>
        <dbReference type="ARBA" id="ARBA00023014"/>
    </source>
</evidence>
<dbReference type="GO" id="GO:0046872">
    <property type="term" value="F:metal ion binding"/>
    <property type="evidence" value="ECO:0007669"/>
    <property type="project" value="UniProtKB-KW"/>
</dbReference>
<keyword evidence="4" id="KW-0408">Iron</keyword>
<dbReference type="GO" id="GO:0051539">
    <property type="term" value="F:4 iron, 4 sulfur cluster binding"/>
    <property type="evidence" value="ECO:0007669"/>
    <property type="project" value="UniProtKB-KW"/>
</dbReference>
<dbReference type="CDD" id="cd01335">
    <property type="entry name" value="Radical_SAM"/>
    <property type="match status" value="1"/>
</dbReference>
<dbReference type="InterPro" id="IPR006638">
    <property type="entry name" value="Elp3/MiaA/NifB-like_rSAM"/>
</dbReference>
<dbReference type="PANTHER" id="PTHR43409">
    <property type="entry name" value="ANAEROBIC MAGNESIUM-PROTOPORPHYRIN IX MONOMETHYL ESTER CYCLASE-RELATED"/>
    <property type="match status" value="1"/>
</dbReference>
<keyword evidence="3" id="KW-0479">Metal-binding</keyword>
<gene>
    <name evidence="7" type="ORF">MBAV_001094</name>
</gene>
<keyword evidence="2" id="KW-0949">S-adenosyl-L-methionine</keyword>
<keyword evidence="5" id="KW-0411">Iron-sulfur</keyword>
<keyword evidence="8" id="KW-1185">Reference proteome</keyword>
<dbReference type="PROSITE" id="PS51918">
    <property type="entry name" value="RADICAL_SAM"/>
    <property type="match status" value="1"/>
</dbReference>
<dbReference type="Gene3D" id="3.80.30.20">
    <property type="entry name" value="tm_1862 like domain"/>
    <property type="match status" value="1"/>
</dbReference>
<dbReference type="SFLD" id="SFLDG01082">
    <property type="entry name" value="B12-binding_domain_containing"/>
    <property type="match status" value="1"/>
</dbReference>
<name>A0A0F3H191_9BACT</name>
<reference evidence="7 8" key="1">
    <citation type="submission" date="2015-02" db="EMBL/GenBank/DDBJ databases">
        <title>Single-cell genomics of uncultivated deep-branching MTB reveals a conserved set of magnetosome genes.</title>
        <authorList>
            <person name="Kolinko S."/>
            <person name="Richter M."/>
            <person name="Glockner F.O."/>
            <person name="Brachmann A."/>
            <person name="Schuler D."/>
        </authorList>
    </citation>
    <scope>NUCLEOTIDE SEQUENCE [LARGE SCALE GENOMIC DNA]</scope>
    <source>
        <strain evidence="7">TM-1</strain>
    </source>
</reference>
<evidence type="ECO:0000256" key="3">
    <source>
        <dbReference type="ARBA" id="ARBA00022723"/>
    </source>
</evidence>
<dbReference type="SMART" id="SM00729">
    <property type="entry name" value="Elp3"/>
    <property type="match status" value="1"/>
</dbReference>
<dbReference type="SFLD" id="SFLDS00029">
    <property type="entry name" value="Radical_SAM"/>
    <property type="match status" value="1"/>
</dbReference>
<evidence type="ECO:0000259" key="6">
    <source>
        <dbReference type="PROSITE" id="PS51918"/>
    </source>
</evidence>
<dbReference type="AlphaFoldDB" id="A0A0F3H191"/>
<evidence type="ECO:0000313" key="7">
    <source>
        <dbReference type="EMBL" id="KJU86713.1"/>
    </source>
</evidence>
<evidence type="ECO:0000256" key="2">
    <source>
        <dbReference type="ARBA" id="ARBA00022691"/>
    </source>
</evidence>
<dbReference type="SUPFAM" id="SSF102114">
    <property type="entry name" value="Radical SAM enzymes"/>
    <property type="match status" value="1"/>
</dbReference>
<accession>A0A0F3H191</accession>
<dbReference type="EMBL" id="LACI01000486">
    <property type="protein sequence ID" value="KJU86713.1"/>
    <property type="molecule type" value="Genomic_DNA"/>
</dbReference>
<dbReference type="InterPro" id="IPR007197">
    <property type="entry name" value="rSAM"/>
</dbReference>
<dbReference type="GO" id="GO:0005829">
    <property type="term" value="C:cytosol"/>
    <property type="evidence" value="ECO:0007669"/>
    <property type="project" value="TreeGrafter"/>
</dbReference>
<dbReference type="SFLD" id="SFLDG01123">
    <property type="entry name" value="methyltransferase_(Class_B)"/>
    <property type="match status" value="1"/>
</dbReference>
<dbReference type="PANTHER" id="PTHR43409:SF16">
    <property type="entry name" value="SLR0320 PROTEIN"/>
    <property type="match status" value="1"/>
</dbReference>
<proteinExistence type="predicted"/>
<feature type="domain" description="Radical SAM core" evidence="6">
    <location>
        <begin position="202"/>
        <end position="422"/>
    </location>
</feature>
<evidence type="ECO:0000313" key="8">
    <source>
        <dbReference type="Proteomes" id="UP000033423"/>
    </source>
</evidence>
<protein>
    <submittedName>
        <fullName evidence="7">Fe-S oxidoreductase</fullName>
    </submittedName>
</protein>
<organism evidence="7 8">
    <name type="scientific">Candidatus Magnetobacterium bavaricum</name>
    <dbReference type="NCBI Taxonomy" id="29290"/>
    <lineage>
        <taxon>Bacteria</taxon>
        <taxon>Pseudomonadati</taxon>
        <taxon>Nitrospirota</taxon>
        <taxon>Thermodesulfovibrionia</taxon>
        <taxon>Thermodesulfovibrionales</taxon>
        <taxon>Candidatus Magnetobacteriaceae</taxon>
        <taxon>Candidatus Magnetobacterium</taxon>
    </lineage>
</organism>
<evidence type="ECO:0000256" key="1">
    <source>
        <dbReference type="ARBA" id="ARBA00001966"/>
    </source>
</evidence>